<evidence type="ECO:0000259" key="1">
    <source>
        <dbReference type="Pfam" id="PF22691"/>
    </source>
</evidence>
<dbReference type="PIRSF" id="PIRSF000429">
    <property type="entry name" value="Ac-CoA_Ac_transf"/>
    <property type="match status" value="1"/>
</dbReference>
<sequence>MGKIAIIGYHEVPTQINPERTRWDIAEEVILGAVKNAGIDKDDVQGFINVAPQAQPDLISQTAFGLLPEHFGFKNVKDNVICNAGGASTTNCVRMAEQWITSGMCEVVLVPHITVQSDIPAEDLITFFAKAPMHQEWEFPFGMTFNGAMALITQRYMHETNSTEEEVASITHALRDWGARDPYSLFHNKPKSTEDVMGARMISTPLKSVECNMLADGGGCLVIASEEYAKKHCKNPVWKLGHGSDFLGGTPIVREDIFWREGYRKSCGEALAQANLSVEDIDIHEIYGAYPFTQASYLEANGICEPGEGARYHAAGHTKLGGKTPCTTIGDATGRGHTGSGVSMAFYCQVARQLRGEAGANQVEGAEKVMMVTSGGSGMNTLATIWGK</sequence>
<dbReference type="EMBL" id="CP134146">
    <property type="protein sequence ID" value="WNC67386.1"/>
    <property type="molecule type" value="Genomic_DNA"/>
</dbReference>
<dbReference type="RefSeq" id="WP_348386546.1">
    <property type="nucleotide sequence ID" value="NZ_CP134146.1"/>
</dbReference>
<name>A0ABY9TG40_9GAMM</name>
<gene>
    <name evidence="2" type="ORF">RI845_12750</name>
</gene>
<dbReference type="InterPro" id="IPR002155">
    <property type="entry name" value="Thiolase"/>
</dbReference>
<dbReference type="Proteomes" id="UP001248581">
    <property type="component" value="Chromosome"/>
</dbReference>
<evidence type="ECO:0000313" key="2">
    <source>
        <dbReference type="EMBL" id="WNC67386.1"/>
    </source>
</evidence>
<proteinExistence type="predicted"/>
<reference evidence="3" key="1">
    <citation type="submission" date="2023-09" db="EMBL/GenBank/DDBJ databases">
        <authorList>
            <person name="Li S."/>
            <person name="Li X."/>
            <person name="Zhang C."/>
            <person name="Zhao Z."/>
        </authorList>
    </citation>
    <scope>NUCLEOTIDE SEQUENCE [LARGE SCALE GENOMIC DNA]</scope>
    <source>
        <strain evidence="3">SQ345</strain>
    </source>
</reference>
<organism evidence="2 3">
    <name type="scientific">Thalassotalea nanhaiensis</name>
    <dbReference type="NCBI Taxonomy" id="3065648"/>
    <lineage>
        <taxon>Bacteria</taxon>
        <taxon>Pseudomonadati</taxon>
        <taxon>Pseudomonadota</taxon>
        <taxon>Gammaproteobacteria</taxon>
        <taxon>Alteromonadales</taxon>
        <taxon>Colwelliaceae</taxon>
        <taxon>Thalassotalea</taxon>
    </lineage>
</organism>
<protein>
    <submittedName>
        <fullName evidence="2">Thiolase family protein</fullName>
    </submittedName>
</protein>
<dbReference type="Pfam" id="PF22691">
    <property type="entry name" value="Thiolase_C_1"/>
    <property type="match status" value="1"/>
</dbReference>
<accession>A0ABY9TG40</accession>
<evidence type="ECO:0000313" key="3">
    <source>
        <dbReference type="Proteomes" id="UP001248581"/>
    </source>
</evidence>
<dbReference type="Gene3D" id="3.40.47.10">
    <property type="match status" value="1"/>
</dbReference>
<dbReference type="SUPFAM" id="SSF53901">
    <property type="entry name" value="Thiolase-like"/>
    <property type="match status" value="1"/>
</dbReference>
<dbReference type="PANTHER" id="PTHR42870:SF1">
    <property type="entry name" value="NON-SPECIFIC LIPID-TRANSFER PROTEIN-LIKE 2"/>
    <property type="match status" value="1"/>
</dbReference>
<dbReference type="CDD" id="cd00829">
    <property type="entry name" value="SCP-x_thiolase"/>
    <property type="match status" value="1"/>
</dbReference>
<keyword evidence="3" id="KW-1185">Reference proteome</keyword>
<dbReference type="InterPro" id="IPR055140">
    <property type="entry name" value="Thiolase_C_2"/>
</dbReference>
<dbReference type="InterPro" id="IPR016039">
    <property type="entry name" value="Thiolase-like"/>
</dbReference>
<dbReference type="PANTHER" id="PTHR42870">
    <property type="entry name" value="ACETYL-COA C-ACETYLTRANSFERASE"/>
    <property type="match status" value="1"/>
</dbReference>
<feature type="domain" description="Thiolase C-terminal" evidence="1">
    <location>
        <begin position="255"/>
        <end position="387"/>
    </location>
</feature>